<evidence type="ECO:0000313" key="1">
    <source>
        <dbReference type="EMBL" id="EWM29364.1"/>
    </source>
</evidence>
<comment type="caution">
    <text evidence="1">The sequence shown here is derived from an EMBL/GenBank/DDBJ whole genome shotgun (WGS) entry which is preliminary data.</text>
</comment>
<sequence length="99" mass="11210">MAPASAIAVLDRTTLGQKAVLYREPIDSACLKDKHQNWRGDAHIPVPLLHEVKDTLSTSTDLPKAMTQPPMIEWPCLRTANKGRLQKRLTCVRRPKWRA</sequence>
<organism evidence="1 2">
    <name type="scientific">Nannochloropsis gaditana</name>
    <dbReference type="NCBI Taxonomy" id="72520"/>
    <lineage>
        <taxon>Eukaryota</taxon>
        <taxon>Sar</taxon>
        <taxon>Stramenopiles</taxon>
        <taxon>Ochrophyta</taxon>
        <taxon>Eustigmatophyceae</taxon>
        <taxon>Eustigmatales</taxon>
        <taxon>Monodopsidaceae</taxon>
        <taxon>Nannochloropsis</taxon>
    </lineage>
</organism>
<protein>
    <submittedName>
        <fullName evidence="1">Uncharacterized protein</fullName>
    </submittedName>
</protein>
<gene>
    <name evidence="1" type="ORF">Naga_100028g7</name>
</gene>
<evidence type="ECO:0000313" key="2">
    <source>
        <dbReference type="Proteomes" id="UP000019335"/>
    </source>
</evidence>
<dbReference type="EMBL" id="AZIL01000169">
    <property type="protein sequence ID" value="EWM29364.1"/>
    <property type="molecule type" value="Genomic_DNA"/>
</dbReference>
<proteinExistence type="predicted"/>
<name>W7U8T1_9STRA</name>
<accession>W7U8T1</accession>
<dbReference type="AlphaFoldDB" id="W7U8T1"/>
<dbReference type="Proteomes" id="UP000019335">
    <property type="component" value="Chromosome 3"/>
</dbReference>
<reference evidence="1 2" key="1">
    <citation type="journal article" date="2014" name="Mol. Plant">
        <title>Chromosome Scale Genome Assembly and Transcriptome Profiling of Nannochloropsis gaditana in Nitrogen Depletion.</title>
        <authorList>
            <person name="Corteggiani Carpinelli E."/>
            <person name="Telatin A."/>
            <person name="Vitulo N."/>
            <person name="Forcato C."/>
            <person name="D'Angelo M."/>
            <person name="Schiavon R."/>
            <person name="Vezzi A."/>
            <person name="Giacometti G.M."/>
            <person name="Morosinotto T."/>
            <person name="Valle G."/>
        </authorList>
    </citation>
    <scope>NUCLEOTIDE SEQUENCE [LARGE SCALE GENOMIC DNA]</scope>
    <source>
        <strain evidence="1 2">B-31</strain>
    </source>
</reference>
<keyword evidence="2" id="KW-1185">Reference proteome</keyword>